<feature type="region of interest" description="Disordered" evidence="7">
    <location>
        <begin position="283"/>
        <end position="344"/>
    </location>
</feature>
<keyword evidence="3 5" id="KW-0694">RNA-binding</keyword>
<sequence>MIAVGPARAYGLQSKKQDRYERPFDMTKDNPTPKATQERIAKALARAGIGSRREVERMIEAGRVAINGQILKSPACVIETLDGIAVDGKPVMQAEATRLWRYHKPRGLVSTHHDPNGRPTVFDRLPSHLPRVISVGRLDLNSEGLLLLTNDGALARWMEMPTTGWLRRYKVRVHGAIDEKKLQGLAEGVVVDGVVYEPIEARLDKISGSNAWLSVGLREGKNREVRRVLASIGLEVNRLIRTAYGPFTLGSLPRGAVVEIATKALYTHCGGILGQMADQSIAGQNRKIPNPKKWAKAKPKAKLRSRRSTPRDPMASAESATKVNDKAKGAAKPMRGNRPKDGRD</sequence>
<dbReference type="InterPro" id="IPR042092">
    <property type="entry name" value="PsdUridine_s_RsuA/RluB/E/F_cat"/>
</dbReference>
<dbReference type="Gene3D" id="3.30.70.1560">
    <property type="entry name" value="Alpha-L RNA-binding motif"/>
    <property type="match status" value="1"/>
</dbReference>
<dbReference type="PROSITE" id="PS01149">
    <property type="entry name" value="PSI_RSU"/>
    <property type="match status" value="1"/>
</dbReference>
<dbReference type="Pfam" id="PF01479">
    <property type="entry name" value="S4"/>
    <property type="match status" value="1"/>
</dbReference>
<protein>
    <recommendedName>
        <fullName evidence="6">Pseudouridine synthase</fullName>
        <ecNumber evidence="6">5.4.99.-</ecNumber>
    </recommendedName>
</protein>
<dbReference type="InterPro" id="IPR002942">
    <property type="entry name" value="S4_RNA-bd"/>
</dbReference>
<gene>
    <name evidence="9" type="ORF">JCM17846_26950</name>
</gene>
<evidence type="ECO:0000256" key="6">
    <source>
        <dbReference type="RuleBase" id="RU003887"/>
    </source>
</evidence>
<dbReference type="NCBIfam" id="TIGR00093">
    <property type="entry name" value="pseudouridine synthase"/>
    <property type="match status" value="1"/>
</dbReference>
<dbReference type="GO" id="GO:0000455">
    <property type="term" value="P:enzyme-directed rRNA pseudouridine synthesis"/>
    <property type="evidence" value="ECO:0007669"/>
    <property type="project" value="UniProtKB-ARBA"/>
</dbReference>
<organism evidence="9 10">
    <name type="scientific">Iodidimonas nitroreducens</name>
    <dbReference type="NCBI Taxonomy" id="1236968"/>
    <lineage>
        <taxon>Bacteria</taxon>
        <taxon>Pseudomonadati</taxon>
        <taxon>Pseudomonadota</taxon>
        <taxon>Alphaproteobacteria</taxon>
        <taxon>Iodidimonadales</taxon>
        <taxon>Iodidimonadaceae</taxon>
        <taxon>Iodidimonas</taxon>
    </lineage>
</organism>
<keyword evidence="4 6" id="KW-0413">Isomerase</keyword>
<dbReference type="InterPro" id="IPR050343">
    <property type="entry name" value="RsuA_PseudoU_synthase"/>
</dbReference>
<proteinExistence type="inferred from homology"/>
<keyword evidence="10" id="KW-1185">Reference proteome</keyword>
<dbReference type="Pfam" id="PF00849">
    <property type="entry name" value="PseudoU_synth_2"/>
    <property type="match status" value="1"/>
</dbReference>
<evidence type="ECO:0000256" key="2">
    <source>
        <dbReference type="ARBA" id="ARBA00008348"/>
    </source>
</evidence>
<dbReference type="FunFam" id="3.10.290.10:FF:000003">
    <property type="entry name" value="Pseudouridine synthase"/>
    <property type="match status" value="1"/>
</dbReference>
<evidence type="ECO:0000256" key="7">
    <source>
        <dbReference type="SAM" id="MobiDB-lite"/>
    </source>
</evidence>
<dbReference type="PROSITE" id="PS50889">
    <property type="entry name" value="S4"/>
    <property type="match status" value="1"/>
</dbReference>
<dbReference type="InterPro" id="IPR020094">
    <property type="entry name" value="TruA/RsuA/RluB/E/F_N"/>
</dbReference>
<comment type="similarity">
    <text evidence="2 6">Belongs to the pseudouridine synthase RsuA family.</text>
</comment>
<dbReference type="EMBL" id="BKCN01000016">
    <property type="protein sequence ID" value="GER05013.1"/>
    <property type="molecule type" value="Genomic_DNA"/>
</dbReference>
<evidence type="ECO:0000256" key="3">
    <source>
        <dbReference type="ARBA" id="ARBA00022884"/>
    </source>
</evidence>
<dbReference type="GO" id="GO:0003723">
    <property type="term" value="F:RNA binding"/>
    <property type="evidence" value="ECO:0007669"/>
    <property type="project" value="UniProtKB-KW"/>
</dbReference>
<dbReference type="CDD" id="cd00165">
    <property type="entry name" value="S4"/>
    <property type="match status" value="1"/>
</dbReference>
<evidence type="ECO:0000256" key="1">
    <source>
        <dbReference type="ARBA" id="ARBA00000073"/>
    </source>
</evidence>
<dbReference type="Proteomes" id="UP000324996">
    <property type="component" value="Unassembled WGS sequence"/>
</dbReference>
<dbReference type="PANTHER" id="PTHR47683">
    <property type="entry name" value="PSEUDOURIDINE SYNTHASE FAMILY PROTEIN-RELATED"/>
    <property type="match status" value="1"/>
</dbReference>
<evidence type="ECO:0000259" key="8">
    <source>
        <dbReference type="SMART" id="SM00363"/>
    </source>
</evidence>
<dbReference type="InterPro" id="IPR000748">
    <property type="entry name" value="PsdUridine_synth_RsuA/RluB/E/F"/>
</dbReference>
<accession>A0A5A7N9I1</accession>
<dbReference type="InterPro" id="IPR020103">
    <property type="entry name" value="PsdUridine_synth_cat_dom_sf"/>
</dbReference>
<dbReference type="RefSeq" id="WP_313981881.1">
    <property type="nucleotide sequence ID" value="NZ_BKCN01000016.1"/>
</dbReference>
<reference evidence="9 10" key="1">
    <citation type="submission" date="2019-09" db="EMBL/GenBank/DDBJ databases">
        <title>NBRP : Genome information of microbial organism related human and environment.</title>
        <authorList>
            <person name="Hattori M."/>
            <person name="Oshima K."/>
            <person name="Inaba H."/>
            <person name="Suda W."/>
            <person name="Sakamoto M."/>
            <person name="Iino T."/>
            <person name="Kitahara M."/>
            <person name="Oshida Y."/>
            <person name="Iida T."/>
            <person name="Kudo T."/>
            <person name="Itoh T."/>
            <person name="Ohkuma M."/>
        </authorList>
    </citation>
    <scope>NUCLEOTIDE SEQUENCE [LARGE SCALE GENOMIC DNA]</scope>
    <source>
        <strain evidence="9 10">Q-1</strain>
    </source>
</reference>
<evidence type="ECO:0000256" key="5">
    <source>
        <dbReference type="PROSITE-ProRule" id="PRU00182"/>
    </source>
</evidence>
<dbReference type="SUPFAM" id="SSF55174">
    <property type="entry name" value="Alpha-L RNA-binding motif"/>
    <property type="match status" value="1"/>
</dbReference>
<feature type="compositionally biased region" description="Basic and acidic residues" evidence="7">
    <location>
        <begin position="15"/>
        <end position="28"/>
    </location>
</feature>
<feature type="domain" description="RNA-binding S4" evidence="8">
    <location>
        <begin position="38"/>
        <end position="97"/>
    </location>
</feature>
<dbReference type="InterPro" id="IPR006145">
    <property type="entry name" value="PsdUridine_synth_RsuA/RluA"/>
</dbReference>
<dbReference type="SUPFAM" id="SSF55120">
    <property type="entry name" value="Pseudouridine synthase"/>
    <property type="match status" value="1"/>
</dbReference>
<comment type="catalytic activity">
    <reaction evidence="1">
        <text>a uridine in RNA = a pseudouridine in RNA</text>
        <dbReference type="Rhea" id="RHEA:48348"/>
        <dbReference type="Rhea" id="RHEA-COMP:12068"/>
        <dbReference type="Rhea" id="RHEA-COMP:12069"/>
        <dbReference type="ChEBI" id="CHEBI:65314"/>
        <dbReference type="ChEBI" id="CHEBI:65315"/>
    </reaction>
</comment>
<evidence type="ECO:0000256" key="4">
    <source>
        <dbReference type="ARBA" id="ARBA00023235"/>
    </source>
</evidence>
<name>A0A5A7N9I1_9PROT</name>
<dbReference type="EC" id="5.4.99.-" evidence="6"/>
<dbReference type="SMART" id="SM00363">
    <property type="entry name" value="S4"/>
    <property type="match status" value="1"/>
</dbReference>
<dbReference type="Gene3D" id="3.30.70.580">
    <property type="entry name" value="Pseudouridine synthase I, catalytic domain, N-terminal subdomain"/>
    <property type="match status" value="1"/>
</dbReference>
<feature type="compositionally biased region" description="Basic residues" evidence="7">
    <location>
        <begin position="289"/>
        <end position="308"/>
    </location>
</feature>
<dbReference type="InterPro" id="IPR036986">
    <property type="entry name" value="S4_RNA-bd_sf"/>
</dbReference>
<dbReference type="Gene3D" id="3.10.290.10">
    <property type="entry name" value="RNA-binding S4 domain"/>
    <property type="match status" value="1"/>
</dbReference>
<dbReference type="PANTHER" id="PTHR47683:SF3">
    <property type="entry name" value="RIBOSOMAL LARGE SUBUNIT PSEUDOURIDINE SYNTHASE B"/>
    <property type="match status" value="1"/>
</dbReference>
<evidence type="ECO:0000313" key="9">
    <source>
        <dbReference type="EMBL" id="GER05013.1"/>
    </source>
</evidence>
<dbReference type="AlphaFoldDB" id="A0A5A7N9I1"/>
<feature type="region of interest" description="Disordered" evidence="7">
    <location>
        <begin position="13"/>
        <end position="35"/>
    </location>
</feature>
<dbReference type="GO" id="GO:0120159">
    <property type="term" value="F:rRNA pseudouridine synthase activity"/>
    <property type="evidence" value="ECO:0007669"/>
    <property type="project" value="UniProtKB-ARBA"/>
</dbReference>
<dbReference type="InterPro" id="IPR018496">
    <property type="entry name" value="PsdUridine_synth_RsuA/RluB_CS"/>
</dbReference>
<comment type="caution">
    <text evidence="9">The sequence shown here is derived from an EMBL/GenBank/DDBJ whole genome shotgun (WGS) entry which is preliminary data.</text>
</comment>
<evidence type="ECO:0000313" key="10">
    <source>
        <dbReference type="Proteomes" id="UP000324996"/>
    </source>
</evidence>